<dbReference type="InterPro" id="IPR016166">
    <property type="entry name" value="FAD-bd_PCMH"/>
</dbReference>
<dbReference type="Gene3D" id="3.30.465.10">
    <property type="match status" value="1"/>
</dbReference>
<dbReference type="InterPro" id="IPR016164">
    <property type="entry name" value="FAD-linked_Oxase-like_C"/>
</dbReference>
<dbReference type="GO" id="GO:0008720">
    <property type="term" value="F:D-lactate dehydrogenase (NAD+) activity"/>
    <property type="evidence" value="ECO:0007669"/>
    <property type="project" value="TreeGrafter"/>
</dbReference>
<name>G8TUR4_SULAD</name>
<dbReference type="Pfam" id="PF01565">
    <property type="entry name" value="FAD_binding_4"/>
    <property type="match status" value="1"/>
</dbReference>
<reference evidence="5 6" key="2">
    <citation type="journal article" date="2012" name="Stand. Genomic Sci.">
        <title>Complete genome sequence of the moderately thermophilic mineral-sulfide-oxidizing firmicute Sulfobacillus acidophilus type strain (NAL(T)).</title>
        <authorList>
            <person name="Anderson I."/>
            <person name="Chertkov O."/>
            <person name="Chen A."/>
            <person name="Saunders E."/>
            <person name="Lapidus A."/>
            <person name="Nolan M."/>
            <person name="Lucas S."/>
            <person name="Hammon N."/>
            <person name="Deshpande S."/>
            <person name="Cheng J.F."/>
            <person name="Han C."/>
            <person name="Tapia R."/>
            <person name="Goodwin L.A."/>
            <person name="Pitluck S."/>
            <person name="Liolios K."/>
            <person name="Pagani I."/>
            <person name="Ivanova N."/>
            <person name="Mikhailova N."/>
            <person name="Pati A."/>
            <person name="Palaniappan K."/>
            <person name="Land M."/>
            <person name="Pan C."/>
            <person name="Rohde M."/>
            <person name="Pukall R."/>
            <person name="Goker M."/>
            <person name="Detter J.C."/>
            <person name="Woyke T."/>
            <person name="Bristow J."/>
            <person name="Eisen J.A."/>
            <person name="Markowitz V."/>
            <person name="Hugenholtz P."/>
            <person name="Kyrpides N.C."/>
            <person name="Klenk H.P."/>
            <person name="Mavromatis K."/>
        </authorList>
    </citation>
    <scope>NUCLEOTIDE SEQUENCE [LARGE SCALE GENOMIC DNA]</scope>
    <source>
        <strain evidence="6">ATCC 700253 / DSM 10332 / NAL</strain>
    </source>
</reference>
<dbReference type="InterPro" id="IPR016169">
    <property type="entry name" value="FAD-bd_PCMH_sub2"/>
</dbReference>
<proteinExistence type="predicted"/>
<dbReference type="GO" id="GO:0071949">
    <property type="term" value="F:FAD binding"/>
    <property type="evidence" value="ECO:0007669"/>
    <property type="project" value="InterPro"/>
</dbReference>
<dbReference type="SUPFAM" id="SSF55103">
    <property type="entry name" value="FAD-linked oxidases, C-terminal domain"/>
    <property type="match status" value="1"/>
</dbReference>
<evidence type="ECO:0000259" key="4">
    <source>
        <dbReference type="PROSITE" id="PS51387"/>
    </source>
</evidence>
<dbReference type="GO" id="GO:1903457">
    <property type="term" value="P:lactate catabolic process"/>
    <property type="evidence" value="ECO:0007669"/>
    <property type="project" value="TreeGrafter"/>
</dbReference>
<feature type="domain" description="FAD-binding PCMH-type" evidence="4">
    <location>
        <begin position="45"/>
        <end position="216"/>
    </location>
</feature>
<evidence type="ECO:0000256" key="1">
    <source>
        <dbReference type="ARBA" id="ARBA00022630"/>
    </source>
</evidence>
<reference evidence="6" key="1">
    <citation type="submission" date="2011-12" db="EMBL/GenBank/DDBJ databases">
        <title>The complete genome of chromosome of Sulfobacillus acidophilus DSM 10332.</title>
        <authorList>
            <person name="Lucas S."/>
            <person name="Han J."/>
            <person name="Lapidus A."/>
            <person name="Bruce D."/>
            <person name="Goodwin L."/>
            <person name="Pitluck S."/>
            <person name="Peters L."/>
            <person name="Kyrpides N."/>
            <person name="Mavromatis K."/>
            <person name="Ivanova N."/>
            <person name="Mikhailova N."/>
            <person name="Chertkov O."/>
            <person name="Saunders E."/>
            <person name="Detter J.C."/>
            <person name="Tapia R."/>
            <person name="Han C."/>
            <person name="Land M."/>
            <person name="Hauser L."/>
            <person name="Markowitz V."/>
            <person name="Cheng J.-F."/>
            <person name="Hugenholtz P."/>
            <person name="Woyke T."/>
            <person name="Wu D."/>
            <person name="Pukall R."/>
            <person name="Gehrich-Schroeter G."/>
            <person name="Schneider S."/>
            <person name="Klenk H.-P."/>
            <person name="Eisen J.A."/>
        </authorList>
    </citation>
    <scope>NUCLEOTIDE SEQUENCE [LARGE SCALE GENOMIC DNA]</scope>
    <source>
        <strain evidence="6">ATCC 700253 / DSM 10332 / NAL</strain>
    </source>
</reference>
<keyword evidence="2" id="KW-0274">FAD</keyword>
<dbReference type="KEGG" id="sap:Sulac_2320"/>
<dbReference type="GO" id="GO:0004458">
    <property type="term" value="F:D-lactate dehydrogenase (cytochrome) activity"/>
    <property type="evidence" value="ECO:0007669"/>
    <property type="project" value="TreeGrafter"/>
</dbReference>
<dbReference type="PATRIC" id="fig|679936.5.peg.2404"/>
<evidence type="ECO:0000256" key="3">
    <source>
        <dbReference type="ARBA" id="ARBA00023002"/>
    </source>
</evidence>
<dbReference type="HOGENOM" id="CLU_606425_0_0_9"/>
<dbReference type="Proteomes" id="UP000005439">
    <property type="component" value="Chromosome"/>
</dbReference>
<evidence type="ECO:0000256" key="2">
    <source>
        <dbReference type="ARBA" id="ARBA00022827"/>
    </source>
</evidence>
<dbReference type="PANTHER" id="PTHR11748:SF119">
    <property type="entry name" value="D-2-HYDROXYGLUTARATE DEHYDROGENASE"/>
    <property type="match status" value="1"/>
</dbReference>
<keyword evidence="1" id="KW-0285">Flavoprotein</keyword>
<dbReference type="AlphaFoldDB" id="G8TUR4"/>
<sequence length="447" mass="49850">MTTEPWIPLLADQLPPSTLAWDLPSRLKASTDYAWFSPVLWERLRDRVADAVVTPTTEEELDIAVGFAVEHRVPLTVRGGGTGNYGQAVPLAGGLVLDMSRLDRVLEIIPGSIRCQAGARLGALEKISREHGQELRMFPSTYKKATIGGFVQGGSGGIGSITWGTLWDDLVSSVRGKTATQPVKTFEAQDAAVMPYLHSYGLLGIVTELTVRLAPKTDWDQWVISFDRFETALRFAQAIAETTTLAKRLISLHESPIAGYFTPLYLDSARSVVLLEIAADHRLPFEAEVKRAGGHIAIHWESERYHHGVGISDFSWNHTTLWARKFSPQMTYLQARFDWHRVQEQIALLKRQYPEVLIHLEMMKSDGQLVASGLPLLPFIDEGRLNRIIQFCRDQGIGIANPHTWLLDEGGRTPPWDLFWPIKQKHDPFHLLNPGKVGPLSTSVTAG</sequence>
<dbReference type="InterPro" id="IPR036318">
    <property type="entry name" value="FAD-bd_PCMH-like_sf"/>
</dbReference>
<dbReference type="PROSITE" id="PS51387">
    <property type="entry name" value="FAD_PCMH"/>
    <property type="match status" value="1"/>
</dbReference>
<evidence type="ECO:0000313" key="5">
    <source>
        <dbReference type="EMBL" id="AEW05788.1"/>
    </source>
</evidence>
<dbReference type="EMBL" id="CP003179">
    <property type="protein sequence ID" value="AEW05788.1"/>
    <property type="molecule type" value="Genomic_DNA"/>
</dbReference>
<organism evidence="5 6">
    <name type="scientific">Sulfobacillus acidophilus (strain ATCC 700253 / DSM 10332 / NAL)</name>
    <dbReference type="NCBI Taxonomy" id="679936"/>
    <lineage>
        <taxon>Bacteria</taxon>
        <taxon>Bacillati</taxon>
        <taxon>Bacillota</taxon>
        <taxon>Clostridia</taxon>
        <taxon>Eubacteriales</taxon>
        <taxon>Clostridiales Family XVII. Incertae Sedis</taxon>
        <taxon>Sulfobacillus</taxon>
    </lineage>
</organism>
<evidence type="ECO:0000313" key="6">
    <source>
        <dbReference type="Proteomes" id="UP000005439"/>
    </source>
</evidence>
<dbReference type="PANTHER" id="PTHR11748">
    <property type="entry name" value="D-LACTATE DEHYDROGENASE"/>
    <property type="match status" value="1"/>
</dbReference>
<dbReference type="InterPro" id="IPR006094">
    <property type="entry name" value="Oxid_FAD_bind_N"/>
</dbReference>
<protein>
    <submittedName>
        <fullName evidence="5">FAD linked oxidase domain protein</fullName>
    </submittedName>
</protein>
<gene>
    <name evidence="5" type="ordered locus">Sulac_2320</name>
</gene>
<dbReference type="STRING" id="679936.Sulac_2320"/>
<accession>G8TUR4</accession>
<keyword evidence="3" id="KW-0560">Oxidoreductase</keyword>
<dbReference type="SUPFAM" id="SSF56176">
    <property type="entry name" value="FAD-binding/transporter-associated domain-like"/>
    <property type="match status" value="1"/>
</dbReference>
<keyword evidence="6" id="KW-1185">Reference proteome</keyword>